<dbReference type="InterPro" id="IPR050955">
    <property type="entry name" value="Plant_Biomass_Hydrol_Est"/>
</dbReference>
<evidence type="ECO:0000256" key="3">
    <source>
        <dbReference type="SAM" id="MobiDB-lite"/>
    </source>
</evidence>
<evidence type="ECO:0000256" key="1">
    <source>
        <dbReference type="ARBA" id="ARBA00022729"/>
    </source>
</evidence>
<dbReference type="SUPFAM" id="SSF53474">
    <property type="entry name" value="alpha/beta-Hydrolases"/>
    <property type="match status" value="2"/>
</dbReference>
<feature type="region of interest" description="Disordered" evidence="3">
    <location>
        <begin position="298"/>
        <end position="318"/>
    </location>
</feature>
<keyword evidence="2" id="KW-0378">Hydrolase</keyword>
<accession>A0ABU9BE40</accession>
<keyword evidence="5" id="KW-1185">Reference proteome</keyword>
<dbReference type="InterPro" id="IPR010126">
    <property type="entry name" value="Esterase_phb"/>
</dbReference>
<sequence length="435" mass="45278">MAKRHSPLLSWARLWQRGLKAAMAAAPAPALKAPQGAKKAQPAKKAAAKKPVAPKAASASAKRAAKAAAHSAKAVVDRAVKTSVKTAVGAAPALLKPSSLRRVVVAPAARGAGQWVDGMAFSRPLQGGISPMGAARGTGMRRYRIYKPAGLRPDERVPLLMLLHGCGQDADGFAASTRLHALADRQRLCLLLVEQDRLANAQGCWNWFDTRHGRAQAEMALLMGALDDVCRLYPVDAQRVLVAGLSAGASMAALLASTHPQRFAAVVMHSGVPPGMAETSIGALGAMRGRSARRLLATAPASPQGEAAITPGAHNGPPPPPLLVIHGDADTVVSPDNGHAAAQSWAEACGARPRPARVVQRGQRHPMRLTDYTAPGGRLAVVLAEVVGLGHAWSGGSGQLPFGDPHGPDAGAMIWAFARRVFAQRGRDAGRRGWG</sequence>
<evidence type="ECO:0000313" key="4">
    <source>
        <dbReference type="EMBL" id="MEK8028024.1"/>
    </source>
</evidence>
<dbReference type="Proteomes" id="UP001368500">
    <property type="component" value="Unassembled WGS sequence"/>
</dbReference>
<dbReference type="EMBL" id="JBBUTF010000018">
    <property type="protein sequence ID" value="MEK8028024.1"/>
    <property type="molecule type" value="Genomic_DNA"/>
</dbReference>
<keyword evidence="1" id="KW-0732">Signal</keyword>
<dbReference type="RefSeq" id="WP_341375806.1">
    <property type="nucleotide sequence ID" value="NZ_JBBUTF010000018.1"/>
</dbReference>
<gene>
    <name evidence="4" type="ORF">AACH11_18845</name>
</gene>
<proteinExistence type="predicted"/>
<dbReference type="Gene3D" id="3.40.50.1820">
    <property type="entry name" value="alpha/beta hydrolase"/>
    <property type="match status" value="1"/>
</dbReference>
<protein>
    <submittedName>
        <fullName evidence="4">PHB depolymerase family esterase</fullName>
    </submittedName>
</protein>
<dbReference type="NCBIfam" id="TIGR01840">
    <property type="entry name" value="esterase_phb"/>
    <property type="match status" value="1"/>
</dbReference>
<dbReference type="PANTHER" id="PTHR43037">
    <property type="entry name" value="UNNAMED PRODUCT-RELATED"/>
    <property type="match status" value="1"/>
</dbReference>
<name>A0ABU9BE40_9BURK</name>
<evidence type="ECO:0000256" key="2">
    <source>
        <dbReference type="ARBA" id="ARBA00022801"/>
    </source>
</evidence>
<comment type="caution">
    <text evidence="4">The sequence shown here is derived from an EMBL/GenBank/DDBJ whole genome shotgun (WGS) entry which is preliminary data.</text>
</comment>
<organism evidence="4 5">
    <name type="scientific">Pseudaquabacterium rugosum</name>
    <dbReference type="NCBI Taxonomy" id="2984194"/>
    <lineage>
        <taxon>Bacteria</taxon>
        <taxon>Pseudomonadati</taxon>
        <taxon>Pseudomonadota</taxon>
        <taxon>Betaproteobacteria</taxon>
        <taxon>Burkholderiales</taxon>
        <taxon>Sphaerotilaceae</taxon>
        <taxon>Pseudaquabacterium</taxon>
    </lineage>
</organism>
<evidence type="ECO:0000313" key="5">
    <source>
        <dbReference type="Proteomes" id="UP001368500"/>
    </source>
</evidence>
<dbReference type="Pfam" id="PF10503">
    <property type="entry name" value="Esterase_PHB"/>
    <property type="match status" value="1"/>
</dbReference>
<reference evidence="4 5" key="1">
    <citation type="submission" date="2024-04" db="EMBL/GenBank/DDBJ databases">
        <title>Novel species of the genus Ideonella isolated from streams.</title>
        <authorList>
            <person name="Lu H."/>
        </authorList>
    </citation>
    <scope>NUCLEOTIDE SEQUENCE [LARGE SCALE GENOMIC DNA]</scope>
    <source>
        <strain evidence="4 5">BYS139W</strain>
    </source>
</reference>
<feature type="region of interest" description="Disordered" evidence="3">
    <location>
        <begin position="30"/>
        <end position="59"/>
    </location>
</feature>
<dbReference type="InterPro" id="IPR029058">
    <property type="entry name" value="AB_hydrolase_fold"/>
</dbReference>
<dbReference type="PANTHER" id="PTHR43037:SF1">
    <property type="entry name" value="BLL1128 PROTEIN"/>
    <property type="match status" value="1"/>
</dbReference>